<dbReference type="InterPro" id="IPR036249">
    <property type="entry name" value="Thioredoxin-like_sf"/>
</dbReference>
<evidence type="ECO:0000313" key="1">
    <source>
        <dbReference type="EMBL" id="QIQ01056.1"/>
    </source>
</evidence>
<dbReference type="KEGG" id="slia:HA039_00975"/>
<keyword evidence="2" id="KW-1185">Reference proteome</keyword>
<gene>
    <name evidence="1" type="ORF">HA039_00975</name>
</gene>
<dbReference type="Pfam" id="PF13743">
    <property type="entry name" value="Thioredoxin_5"/>
    <property type="match status" value="1"/>
</dbReference>
<dbReference type="SUPFAM" id="SSF52833">
    <property type="entry name" value="Thioredoxin-like"/>
    <property type="match status" value="1"/>
</dbReference>
<organism evidence="1 2">
    <name type="scientific">Streptomyces liangshanensis</name>
    <dbReference type="NCBI Taxonomy" id="2717324"/>
    <lineage>
        <taxon>Bacteria</taxon>
        <taxon>Bacillati</taxon>
        <taxon>Actinomycetota</taxon>
        <taxon>Actinomycetes</taxon>
        <taxon>Kitasatosporales</taxon>
        <taxon>Streptomycetaceae</taxon>
        <taxon>Streptomyces</taxon>
    </lineage>
</organism>
<proteinExistence type="predicted"/>
<sequence length="314" mass="34335">MTPAEARGTYRPALDITEYTDPVCPWAWGSEPVFRLLRLRLGRQLGDAVRWRRVFGILFDDDEDPAPDPDAEARWYERFTHDVGSHTGAPYAPRLHRVARSSWPASLAAKAAQAQGPEVAERVLRRLRETMFVLGRPADTPEGILAAVRGVPGLDVHRLREDAAAPATRDAVRADWAETRRPLPEVVDLEAPGPHPGRAKEAGDHRRYALPTLLLDGPGGRVCVPGWRPLETYLEAARTAAGTAAQAPPVRLPAREALERWRTLTGPEVALLTRESAPPADAVRVDTGHGPLWLHPAESALAADETAGRQGLVQ</sequence>
<reference evidence="1 2" key="1">
    <citation type="submission" date="2020-03" db="EMBL/GenBank/DDBJ databases">
        <title>A novel species.</title>
        <authorList>
            <person name="Gao J."/>
        </authorList>
    </citation>
    <scope>NUCLEOTIDE SEQUENCE [LARGE SCALE GENOMIC DNA]</scope>
    <source>
        <strain evidence="1 2">QMT-12</strain>
    </source>
</reference>
<dbReference type="EMBL" id="CP050177">
    <property type="protein sequence ID" value="QIQ01056.1"/>
    <property type="molecule type" value="Genomic_DNA"/>
</dbReference>
<dbReference type="AlphaFoldDB" id="A0A6G9GSK1"/>
<evidence type="ECO:0000313" key="2">
    <source>
        <dbReference type="Proteomes" id="UP000501179"/>
    </source>
</evidence>
<dbReference type="Proteomes" id="UP000501179">
    <property type="component" value="Chromosome"/>
</dbReference>
<dbReference type="Gene3D" id="3.40.30.10">
    <property type="entry name" value="Glutaredoxin"/>
    <property type="match status" value="1"/>
</dbReference>
<protein>
    <recommendedName>
        <fullName evidence="3">DsbA family protein</fullName>
    </recommendedName>
</protein>
<evidence type="ECO:0008006" key="3">
    <source>
        <dbReference type="Google" id="ProtNLM"/>
    </source>
</evidence>
<dbReference type="RefSeq" id="WP_167022318.1">
    <property type="nucleotide sequence ID" value="NZ_CP050177.1"/>
</dbReference>
<accession>A0A6G9GSK1</accession>
<name>A0A6G9GSK1_9ACTN</name>